<evidence type="ECO:0000256" key="2">
    <source>
        <dbReference type="ARBA" id="ARBA00004240"/>
    </source>
</evidence>
<dbReference type="PANTHER" id="PTHR48182:SF2">
    <property type="entry name" value="PROTEIN SERAC1"/>
    <property type="match status" value="1"/>
</dbReference>
<dbReference type="GO" id="GO:0005783">
    <property type="term" value="C:endoplasmic reticulum"/>
    <property type="evidence" value="ECO:0007669"/>
    <property type="project" value="UniProtKB-SubCell"/>
</dbReference>
<evidence type="ECO:0000313" key="8">
    <source>
        <dbReference type="EMBL" id="RZF47551.1"/>
    </source>
</evidence>
<evidence type="ECO:0000256" key="1">
    <source>
        <dbReference type="ARBA" id="ARBA00004173"/>
    </source>
</evidence>
<dbReference type="EMBL" id="QKKF02004048">
    <property type="protein sequence ID" value="RZF47551.1"/>
    <property type="molecule type" value="Genomic_DNA"/>
</dbReference>
<dbReference type="InterPro" id="IPR052374">
    <property type="entry name" value="SERAC1"/>
</dbReference>
<organism evidence="8 9">
    <name type="scientific">Laodelphax striatellus</name>
    <name type="common">Small brown planthopper</name>
    <name type="synonym">Delphax striatella</name>
    <dbReference type="NCBI Taxonomy" id="195883"/>
    <lineage>
        <taxon>Eukaryota</taxon>
        <taxon>Metazoa</taxon>
        <taxon>Ecdysozoa</taxon>
        <taxon>Arthropoda</taxon>
        <taxon>Hexapoda</taxon>
        <taxon>Insecta</taxon>
        <taxon>Pterygota</taxon>
        <taxon>Neoptera</taxon>
        <taxon>Paraneoptera</taxon>
        <taxon>Hemiptera</taxon>
        <taxon>Auchenorrhyncha</taxon>
        <taxon>Fulgoroidea</taxon>
        <taxon>Delphacidae</taxon>
        <taxon>Criomorphinae</taxon>
        <taxon>Laodelphax</taxon>
    </lineage>
</organism>
<evidence type="ECO:0000256" key="6">
    <source>
        <dbReference type="ARBA" id="ARBA00023136"/>
    </source>
</evidence>
<feature type="signal peptide" evidence="7">
    <location>
        <begin position="1"/>
        <end position="20"/>
    </location>
</feature>
<dbReference type="GO" id="GO:0016020">
    <property type="term" value="C:membrane"/>
    <property type="evidence" value="ECO:0007669"/>
    <property type="project" value="UniProtKB-SubCell"/>
</dbReference>
<dbReference type="GO" id="GO:0005739">
    <property type="term" value="C:mitochondrion"/>
    <property type="evidence" value="ECO:0007669"/>
    <property type="project" value="UniProtKB-SubCell"/>
</dbReference>
<comment type="caution">
    <text evidence="8">The sequence shown here is derived from an EMBL/GenBank/DDBJ whole genome shotgun (WGS) entry which is preliminary data.</text>
</comment>
<dbReference type="Proteomes" id="UP000291343">
    <property type="component" value="Unassembled WGS sequence"/>
</dbReference>
<keyword evidence="4" id="KW-0256">Endoplasmic reticulum</keyword>
<evidence type="ECO:0000313" key="9">
    <source>
        <dbReference type="Proteomes" id="UP000291343"/>
    </source>
</evidence>
<keyword evidence="6" id="KW-0472">Membrane</keyword>
<keyword evidence="9" id="KW-1185">Reference proteome</keyword>
<gene>
    <name evidence="8" type="ORF">LSTR_LSTR009087</name>
</gene>
<protein>
    <recommendedName>
        <fullName evidence="10">TIR domain-containing protein</fullName>
    </recommendedName>
</protein>
<feature type="chain" id="PRO_5019825524" description="TIR domain-containing protein" evidence="7">
    <location>
        <begin position="21"/>
        <end position="617"/>
    </location>
</feature>
<evidence type="ECO:0000256" key="3">
    <source>
        <dbReference type="ARBA" id="ARBA00004370"/>
    </source>
</evidence>
<accession>A0A482XRK8</accession>
<keyword evidence="5" id="KW-0496">Mitochondrion</keyword>
<dbReference type="PANTHER" id="PTHR48182">
    <property type="entry name" value="PROTEIN SERAC1"/>
    <property type="match status" value="1"/>
</dbReference>
<proteinExistence type="predicted"/>
<dbReference type="SUPFAM" id="SSF53474">
    <property type="entry name" value="alpha/beta-Hydrolases"/>
    <property type="match status" value="1"/>
</dbReference>
<dbReference type="STRING" id="195883.A0A482XRK8"/>
<evidence type="ECO:0008006" key="10">
    <source>
        <dbReference type="Google" id="ProtNLM"/>
    </source>
</evidence>
<evidence type="ECO:0000256" key="4">
    <source>
        <dbReference type="ARBA" id="ARBA00022824"/>
    </source>
</evidence>
<dbReference type="AlphaFoldDB" id="A0A482XRK8"/>
<dbReference type="OrthoDB" id="5086500at2759"/>
<evidence type="ECO:0000256" key="5">
    <source>
        <dbReference type="ARBA" id="ARBA00023128"/>
    </source>
</evidence>
<dbReference type="FunCoup" id="A0A482XRK8">
    <property type="interactions" value="666"/>
</dbReference>
<dbReference type="InParanoid" id="A0A482XRK8"/>
<dbReference type="InterPro" id="IPR029058">
    <property type="entry name" value="AB_hydrolase_fold"/>
</dbReference>
<keyword evidence="7" id="KW-0732">Signal</keyword>
<sequence>MVIFKVIVRISLAIAGGCCGYVAHEIEKTRSFFDKILDKEVLKLEKKQPEYIYLEDAELQDILHLQMHNQRTFKLSTIDFWIKSKFDQLRLKYLKKLMNIALHKESECRMKAIDILSRSSLTDTQYAQLAQMCDARTAVNLARTKETDVRYFRTRTTHPHGKFTVKELIKGMRDLLVEINNSKEHICLTYFLSTTFPGFQNELNTFLDIDLRGRLRTHGPFQYTDEVLFRCIKELVHYCEIGNNAAVIYKTRGLQIAMDVYKSLSDKDREIHNIEFVKFIQNVSLIPNTLHQLFVTGWIKVLAEWLHHDDRTISVRAAHALANLDEDDAFKASYGKNILLLHPLHHMFNGMSFVDVIFVHGLLGSALSTWRQREKGSNTLPITDKLVSNYLEDEEHPEYVTTCWPQDWLSKDYPRARILSIDYNSRLSDWQVCCFRYDKNDIQTIAENLLTQLIESGVGWRMIYFEIAAWEESEREQLGMQSFYKNTKAIIFISTPHFGSHIATMFDTTRSIWMPSEEVNDLRINSKFLLDLHENFKKWATEFPTKVVTFTETRTTELSGLGLKFEFFIVTPESGSPEIGDIFYLPYDHINICKPSNRLSFVYHKILQKVKEAANTV</sequence>
<name>A0A482XRK8_LAOST</name>
<reference evidence="8 9" key="1">
    <citation type="journal article" date="2017" name="Gigascience">
        <title>Genome sequence of the small brown planthopper, Laodelphax striatellus.</title>
        <authorList>
            <person name="Zhu J."/>
            <person name="Jiang F."/>
            <person name="Wang X."/>
            <person name="Yang P."/>
            <person name="Bao Y."/>
            <person name="Zhao W."/>
            <person name="Wang W."/>
            <person name="Lu H."/>
            <person name="Wang Q."/>
            <person name="Cui N."/>
            <person name="Li J."/>
            <person name="Chen X."/>
            <person name="Luo L."/>
            <person name="Yu J."/>
            <person name="Kang L."/>
            <person name="Cui F."/>
        </authorList>
    </citation>
    <scope>NUCLEOTIDE SEQUENCE [LARGE SCALE GENOMIC DNA]</scope>
    <source>
        <strain evidence="8">Lst14</strain>
    </source>
</reference>
<comment type="subcellular location">
    <subcellularLocation>
        <location evidence="2">Endoplasmic reticulum</location>
    </subcellularLocation>
    <subcellularLocation>
        <location evidence="3">Membrane</location>
    </subcellularLocation>
    <subcellularLocation>
        <location evidence="1">Mitochondrion</location>
    </subcellularLocation>
</comment>
<evidence type="ECO:0000256" key="7">
    <source>
        <dbReference type="SAM" id="SignalP"/>
    </source>
</evidence>